<feature type="domain" description="CS" evidence="5">
    <location>
        <begin position="52"/>
        <end position="160"/>
    </location>
</feature>
<feature type="region of interest" description="Disordered" evidence="3">
    <location>
        <begin position="13"/>
        <end position="36"/>
    </location>
</feature>
<feature type="domain" description="SHSP" evidence="4">
    <location>
        <begin position="48"/>
        <end position="160"/>
    </location>
</feature>
<evidence type="ECO:0000256" key="3">
    <source>
        <dbReference type="SAM" id="MobiDB-lite"/>
    </source>
</evidence>
<dbReference type="Pfam" id="PF00011">
    <property type="entry name" value="HSP20"/>
    <property type="match status" value="1"/>
</dbReference>
<gene>
    <name evidence="6" type="ORF">COW77_00155</name>
</gene>
<dbReference type="InterPro" id="IPR008978">
    <property type="entry name" value="HSP20-like_chaperone"/>
</dbReference>
<comment type="similarity">
    <text evidence="1 2">Belongs to the small heat shock protein (HSP20) family.</text>
</comment>
<dbReference type="PANTHER" id="PTHR11527">
    <property type="entry name" value="HEAT-SHOCK PROTEIN 20 FAMILY MEMBER"/>
    <property type="match status" value="1"/>
</dbReference>
<evidence type="ECO:0000313" key="7">
    <source>
        <dbReference type="Proteomes" id="UP000229241"/>
    </source>
</evidence>
<organism evidence="6 7">
    <name type="scientific">Candidatus Wolfebacteria bacterium CG18_big_fil_WC_8_21_14_2_50_39_7</name>
    <dbReference type="NCBI Taxonomy" id="1975071"/>
    <lineage>
        <taxon>Bacteria</taxon>
        <taxon>Candidatus Wolfeibacteriota</taxon>
    </lineage>
</organism>
<protein>
    <submittedName>
        <fullName evidence="6">Uncharacterized protein</fullName>
    </submittedName>
</protein>
<evidence type="ECO:0000259" key="4">
    <source>
        <dbReference type="PROSITE" id="PS01031"/>
    </source>
</evidence>
<dbReference type="InterPro" id="IPR002068">
    <property type="entry name" value="A-crystallin/Hsp20_dom"/>
</dbReference>
<accession>A0A2H0ED54</accession>
<sequence>MDKDTKNFFEKLAGINNGNEEPMPMSTQNSKQNIEEKLDEKESLGEIFEEAEGELAVDVYQTPSAFIIESTIAGVNPEDIDISLSPDSITIKGKREKEERIKTENYIHQECYWGRFSRTIILPQEIDPDKVQASIKNGVLKITLPKLNKTKTKKIKVKFE</sequence>
<dbReference type="PROSITE" id="PS51203">
    <property type="entry name" value="CS"/>
    <property type="match status" value="1"/>
</dbReference>
<dbReference type="Gene3D" id="2.60.40.790">
    <property type="match status" value="1"/>
</dbReference>
<dbReference type="SUPFAM" id="SSF49764">
    <property type="entry name" value="HSP20-like chaperones"/>
    <property type="match status" value="1"/>
</dbReference>
<dbReference type="InterPro" id="IPR007052">
    <property type="entry name" value="CS_dom"/>
</dbReference>
<reference evidence="6 7" key="1">
    <citation type="submission" date="2017-09" db="EMBL/GenBank/DDBJ databases">
        <title>Depth-based differentiation of microbial function through sediment-hosted aquifers and enrichment of novel symbionts in the deep terrestrial subsurface.</title>
        <authorList>
            <person name="Probst A.J."/>
            <person name="Ladd B."/>
            <person name="Jarett J.K."/>
            <person name="Geller-Mcgrath D.E."/>
            <person name="Sieber C.M."/>
            <person name="Emerson J.B."/>
            <person name="Anantharaman K."/>
            <person name="Thomas B.C."/>
            <person name="Malmstrom R."/>
            <person name="Stieglmeier M."/>
            <person name="Klingl A."/>
            <person name="Woyke T."/>
            <person name="Ryan C.M."/>
            <person name="Banfield J.F."/>
        </authorList>
    </citation>
    <scope>NUCLEOTIDE SEQUENCE [LARGE SCALE GENOMIC DNA]</scope>
    <source>
        <strain evidence="6">CG18_big_fil_WC_8_21_14_2_50_39_7</strain>
    </source>
</reference>
<dbReference type="CDD" id="cd06464">
    <property type="entry name" value="ACD_sHsps-like"/>
    <property type="match status" value="1"/>
</dbReference>
<dbReference type="EMBL" id="PCTX01000006">
    <property type="protein sequence ID" value="PIP92383.1"/>
    <property type="molecule type" value="Genomic_DNA"/>
</dbReference>
<dbReference type="InterPro" id="IPR031107">
    <property type="entry name" value="Small_HSP"/>
</dbReference>
<evidence type="ECO:0000259" key="5">
    <source>
        <dbReference type="PROSITE" id="PS51203"/>
    </source>
</evidence>
<dbReference type="AlphaFoldDB" id="A0A2H0ED54"/>
<evidence type="ECO:0000256" key="1">
    <source>
        <dbReference type="PROSITE-ProRule" id="PRU00285"/>
    </source>
</evidence>
<name>A0A2H0ED54_9BACT</name>
<evidence type="ECO:0000313" key="6">
    <source>
        <dbReference type="EMBL" id="PIP92383.1"/>
    </source>
</evidence>
<evidence type="ECO:0000256" key="2">
    <source>
        <dbReference type="RuleBase" id="RU003616"/>
    </source>
</evidence>
<comment type="caution">
    <text evidence="6">The sequence shown here is derived from an EMBL/GenBank/DDBJ whole genome shotgun (WGS) entry which is preliminary data.</text>
</comment>
<proteinExistence type="inferred from homology"/>
<dbReference type="PROSITE" id="PS01031">
    <property type="entry name" value="SHSP"/>
    <property type="match status" value="1"/>
</dbReference>
<dbReference type="Proteomes" id="UP000229241">
    <property type="component" value="Unassembled WGS sequence"/>
</dbReference>